<dbReference type="InterPro" id="IPR002994">
    <property type="entry name" value="Surf1/Shy1"/>
</dbReference>
<evidence type="ECO:0000256" key="6">
    <source>
        <dbReference type="RuleBase" id="RU363076"/>
    </source>
</evidence>
<evidence type="ECO:0000256" key="2">
    <source>
        <dbReference type="ARBA" id="ARBA00007165"/>
    </source>
</evidence>
<dbReference type="GO" id="GO:0005886">
    <property type="term" value="C:plasma membrane"/>
    <property type="evidence" value="ECO:0007669"/>
    <property type="project" value="UniProtKB-SubCell"/>
</dbReference>
<dbReference type="RefSeq" id="WP_094819489.1">
    <property type="nucleotide sequence ID" value="NZ_NEVO01000001.1"/>
</dbReference>
<evidence type="ECO:0000256" key="5">
    <source>
        <dbReference type="ARBA" id="ARBA00023136"/>
    </source>
</evidence>
<dbReference type="PROSITE" id="PS50895">
    <property type="entry name" value="SURF1"/>
    <property type="match status" value="1"/>
</dbReference>
<comment type="caution">
    <text evidence="8">The sequence shown here is derived from an EMBL/GenBank/DDBJ whole genome shotgun (WGS) entry which is preliminary data.</text>
</comment>
<keyword evidence="5 6" id="KW-0472">Membrane</keyword>
<gene>
    <name evidence="8" type="ORF">CAL20_01440</name>
</gene>
<dbReference type="PANTHER" id="PTHR23427">
    <property type="entry name" value="SURFEIT LOCUS PROTEIN"/>
    <property type="match status" value="1"/>
</dbReference>
<comment type="caution">
    <text evidence="6">Lacks conserved residue(s) required for the propagation of feature annotation.</text>
</comment>
<evidence type="ECO:0000256" key="4">
    <source>
        <dbReference type="ARBA" id="ARBA00022989"/>
    </source>
</evidence>
<dbReference type="EMBL" id="NEVQ01000001">
    <property type="protein sequence ID" value="OZI67732.1"/>
    <property type="molecule type" value="Genomic_DNA"/>
</dbReference>
<keyword evidence="3 6" id="KW-0812">Transmembrane</keyword>
<dbReference type="InterPro" id="IPR045214">
    <property type="entry name" value="Surf1/Surf4"/>
</dbReference>
<accession>A0A261V2A1</accession>
<name>A0A261V2A1_9BORD</name>
<keyword evidence="9" id="KW-1185">Reference proteome</keyword>
<dbReference type="PANTHER" id="PTHR23427:SF2">
    <property type="entry name" value="SURFEIT LOCUS PROTEIN 1"/>
    <property type="match status" value="1"/>
</dbReference>
<feature type="region of interest" description="Disordered" evidence="7">
    <location>
        <begin position="123"/>
        <end position="147"/>
    </location>
</feature>
<evidence type="ECO:0000313" key="8">
    <source>
        <dbReference type="EMBL" id="OZI67732.1"/>
    </source>
</evidence>
<keyword evidence="6" id="KW-1003">Cell membrane</keyword>
<protein>
    <recommendedName>
        <fullName evidence="6">SURF1-like protein</fullName>
    </recommendedName>
</protein>
<organism evidence="8 9">
    <name type="scientific">Bordetella genomosp. 4</name>
    <dbReference type="NCBI Taxonomy" id="463044"/>
    <lineage>
        <taxon>Bacteria</taxon>
        <taxon>Pseudomonadati</taxon>
        <taxon>Pseudomonadota</taxon>
        <taxon>Betaproteobacteria</taxon>
        <taxon>Burkholderiales</taxon>
        <taxon>Alcaligenaceae</taxon>
        <taxon>Bordetella</taxon>
    </lineage>
</organism>
<dbReference type="AlphaFoldDB" id="A0A261V2A1"/>
<reference evidence="8 9" key="1">
    <citation type="submission" date="2017-05" db="EMBL/GenBank/DDBJ databases">
        <title>Complete and WGS of Bordetella genogroups.</title>
        <authorList>
            <person name="Spilker T."/>
            <person name="LiPuma J."/>
        </authorList>
    </citation>
    <scope>NUCLEOTIDE SEQUENCE [LARGE SCALE GENOMIC DNA]</scope>
    <source>
        <strain evidence="8 9">AU9919</strain>
    </source>
</reference>
<comment type="similarity">
    <text evidence="2 6">Belongs to the SURF1 family.</text>
</comment>
<dbReference type="Pfam" id="PF02104">
    <property type="entry name" value="SURF1"/>
    <property type="match status" value="1"/>
</dbReference>
<comment type="subcellular location">
    <subcellularLocation>
        <location evidence="6">Cell membrane</location>
        <topology evidence="6">Multi-pass membrane protein</topology>
    </subcellularLocation>
    <subcellularLocation>
        <location evidence="1">Membrane</location>
    </subcellularLocation>
</comment>
<evidence type="ECO:0000256" key="7">
    <source>
        <dbReference type="SAM" id="MobiDB-lite"/>
    </source>
</evidence>
<proteinExistence type="inferred from homology"/>
<evidence type="ECO:0000256" key="3">
    <source>
        <dbReference type="ARBA" id="ARBA00022692"/>
    </source>
</evidence>
<dbReference type="CDD" id="cd06662">
    <property type="entry name" value="SURF1"/>
    <property type="match status" value="1"/>
</dbReference>
<sequence length="271" mass="29386">MAHSVRRIFVALVLLGVAVAVLASLGAWQLRRADERRAIAASIEAGRAQPPLVLTPETQDDALTAWRPAQATGQWLNQYSVLLDNRNQDGKPGYWLATPLLLDATSHQAVLVLRGWLPRSLSPPSSSSASPMSSAPQLPDTPAGVQSVTGELSARVPRLFELWSLGGTSQGQLPDMLPAADGGVPQVQNLELPAYARATGLSLLPAVLMQTRGADTLVRDWPQPSIDYNQNRGYALQWFSFAAIAAAAWLVLAWRALRRGRERQFDDSQNP</sequence>
<dbReference type="Proteomes" id="UP000216885">
    <property type="component" value="Unassembled WGS sequence"/>
</dbReference>
<dbReference type="OrthoDB" id="9789940at2"/>
<keyword evidence="4 6" id="KW-1133">Transmembrane helix</keyword>
<evidence type="ECO:0000256" key="1">
    <source>
        <dbReference type="ARBA" id="ARBA00004370"/>
    </source>
</evidence>
<feature type="transmembrane region" description="Helical" evidence="6">
    <location>
        <begin position="234"/>
        <end position="254"/>
    </location>
</feature>
<evidence type="ECO:0000313" key="9">
    <source>
        <dbReference type="Proteomes" id="UP000216885"/>
    </source>
</evidence>
<feature type="compositionally biased region" description="Low complexity" evidence="7">
    <location>
        <begin position="123"/>
        <end position="138"/>
    </location>
</feature>